<proteinExistence type="predicted"/>
<evidence type="ECO:0000313" key="4">
    <source>
        <dbReference type="Proteomes" id="UP001302321"/>
    </source>
</evidence>
<organism evidence="3 4">
    <name type="scientific">Triangularia setosa</name>
    <dbReference type="NCBI Taxonomy" id="2587417"/>
    <lineage>
        <taxon>Eukaryota</taxon>
        <taxon>Fungi</taxon>
        <taxon>Dikarya</taxon>
        <taxon>Ascomycota</taxon>
        <taxon>Pezizomycotina</taxon>
        <taxon>Sordariomycetes</taxon>
        <taxon>Sordariomycetidae</taxon>
        <taxon>Sordariales</taxon>
        <taxon>Podosporaceae</taxon>
        <taxon>Triangularia</taxon>
    </lineage>
</organism>
<reference evidence="3" key="2">
    <citation type="submission" date="2023-05" db="EMBL/GenBank/DDBJ databases">
        <authorList>
            <consortium name="Lawrence Berkeley National Laboratory"/>
            <person name="Steindorff A."/>
            <person name="Hensen N."/>
            <person name="Bonometti L."/>
            <person name="Westerberg I."/>
            <person name="Brannstrom I.O."/>
            <person name="Guillou S."/>
            <person name="Cros-Aarteil S."/>
            <person name="Calhoun S."/>
            <person name="Haridas S."/>
            <person name="Kuo A."/>
            <person name="Mondo S."/>
            <person name="Pangilinan J."/>
            <person name="Riley R."/>
            <person name="Labutti K."/>
            <person name="Andreopoulos B."/>
            <person name="Lipzen A."/>
            <person name="Chen C."/>
            <person name="Yanf M."/>
            <person name="Daum C."/>
            <person name="Ng V."/>
            <person name="Clum A."/>
            <person name="Ohm R."/>
            <person name="Martin F."/>
            <person name="Silar P."/>
            <person name="Natvig D."/>
            <person name="Lalanne C."/>
            <person name="Gautier V."/>
            <person name="Ament-Velasquez S.L."/>
            <person name="Kruys A."/>
            <person name="Hutchinson M.I."/>
            <person name="Powell A.J."/>
            <person name="Barry K."/>
            <person name="Miller A.N."/>
            <person name="Grigoriev I.V."/>
            <person name="Debuchy R."/>
            <person name="Gladieux P."/>
            <person name="Thoren M.H."/>
            <person name="Johannesson H."/>
        </authorList>
    </citation>
    <scope>NUCLEOTIDE SEQUENCE</scope>
    <source>
        <strain evidence="3">CBS 892.96</strain>
    </source>
</reference>
<accession>A0AAN6WHF3</accession>
<feature type="compositionally biased region" description="Polar residues" evidence="1">
    <location>
        <begin position="220"/>
        <end position="236"/>
    </location>
</feature>
<feature type="compositionally biased region" description="Basic and acidic residues" evidence="1">
    <location>
        <begin position="102"/>
        <end position="117"/>
    </location>
</feature>
<keyword evidence="2" id="KW-0472">Membrane</keyword>
<dbReference type="PANTHER" id="PTHR35587">
    <property type="entry name" value="EXPRESSED PROTEIN"/>
    <property type="match status" value="1"/>
</dbReference>
<dbReference type="PANTHER" id="PTHR35587:SF4">
    <property type="match status" value="1"/>
</dbReference>
<feature type="transmembrane region" description="Helical" evidence="2">
    <location>
        <begin position="408"/>
        <end position="432"/>
    </location>
</feature>
<dbReference type="Proteomes" id="UP001302321">
    <property type="component" value="Unassembled WGS sequence"/>
</dbReference>
<feature type="compositionally biased region" description="Low complexity" evidence="1">
    <location>
        <begin position="81"/>
        <end position="94"/>
    </location>
</feature>
<feature type="region of interest" description="Disordered" evidence="1">
    <location>
        <begin position="26"/>
        <end position="148"/>
    </location>
</feature>
<name>A0AAN6WHF3_9PEZI</name>
<feature type="compositionally biased region" description="Polar residues" evidence="1">
    <location>
        <begin position="1"/>
        <end position="15"/>
    </location>
</feature>
<evidence type="ECO:0000256" key="1">
    <source>
        <dbReference type="SAM" id="MobiDB-lite"/>
    </source>
</evidence>
<evidence type="ECO:0000256" key="2">
    <source>
        <dbReference type="SAM" id="Phobius"/>
    </source>
</evidence>
<evidence type="ECO:0000313" key="3">
    <source>
        <dbReference type="EMBL" id="KAK4181678.1"/>
    </source>
</evidence>
<keyword evidence="2" id="KW-0812">Transmembrane</keyword>
<sequence length="483" mass="53729">KPHGVDQSQQRSTYLCSFPRFPVHRSGESVQASYHHHHQQQQQQQHRRQDSLSPPSRYSLTPRTLPPFPGSNDYLHPYLGPKKPALPSRPLPARAPHHHHPLEHDNNNNYFQDDRSPTDTSFRRRPQSVSPPPLSHRPSQKPRTVFTSASKARPLRLVQQSRRRRPTVFYAQHSHSFLQSLTCITINQDTSFLSSYQEQTNDKMASNPVMPKVAPPFPSAPSNTQYGAGGQQQHQFSSSSSNNNTQEKLLADLRRQLDDSASDASSVDSRGRRRRRNNKQLAQAGGLSNPAVLPRLADTKPVRLQLGLNLDVEVELKARLQGDVSLTLLVEEKPTARPQDSTELIPDLFGVVYGYKRKEMFYMRIGQMSFRQKWVEREVSSSLTLAVCLLILVLGMVIGFVVGKWVDLVVFGVGASSSAVAATAPGCVGFGVNLSSASSSGWHGSSGIVIRPVATEDVPVVMGWEYHHGRNSGTEYCGSWLLG</sequence>
<protein>
    <submittedName>
        <fullName evidence="3">Uncharacterized protein</fullName>
    </submittedName>
</protein>
<feature type="region of interest" description="Disordered" evidence="1">
    <location>
        <begin position="203"/>
        <end position="244"/>
    </location>
</feature>
<feature type="non-terminal residue" evidence="3">
    <location>
        <position position="1"/>
    </location>
</feature>
<reference evidence="3" key="1">
    <citation type="journal article" date="2023" name="Mol. Phylogenet. Evol.">
        <title>Genome-scale phylogeny and comparative genomics of the fungal order Sordariales.</title>
        <authorList>
            <person name="Hensen N."/>
            <person name="Bonometti L."/>
            <person name="Westerberg I."/>
            <person name="Brannstrom I.O."/>
            <person name="Guillou S."/>
            <person name="Cros-Aarteil S."/>
            <person name="Calhoun S."/>
            <person name="Haridas S."/>
            <person name="Kuo A."/>
            <person name="Mondo S."/>
            <person name="Pangilinan J."/>
            <person name="Riley R."/>
            <person name="LaButti K."/>
            <person name="Andreopoulos B."/>
            <person name="Lipzen A."/>
            <person name="Chen C."/>
            <person name="Yan M."/>
            <person name="Daum C."/>
            <person name="Ng V."/>
            <person name="Clum A."/>
            <person name="Steindorff A."/>
            <person name="Ohm R.A."/>
            <person name="Martin F."/>
            <person name="Silar P."/>
            <person name="Natvig D.O."/>
            <person name="Lalanne C."/>
            <person name="Gautier V."/>
            <person name="Ament-Velasquez S.L."/>
            <person name="Kruys A."/>
            <person name="Hutchinson M.I."/>
            <person name="Powell A.J."/>
            <person name="Barry K."/>
            <person name="Miller A.N."/>
            <person name="Grigoriev I.V."/>
            <person name="Debuchy R."/>
            <person name="Gladieux P."/>
            <person name="Hiltunen Thoren M."/>
            <person name="Johannesson H."/>
        </authorList>
    </citation>
    <scope>NUCLEOTIDE SEQUENCE</scope>
    <source>
        <strain evidence="3">CBS 892.96</strain>
    </source>
</reference>
<gene>
    <name evidence="3" type="ORF">QBC36DRAFT_174585</name>
</gene>
<feature type="transmembrane region" description="Helical" evidence="2">
    <location>
        <begin position="383"/>
        <end position="402"/>
    </location>
</feature>
<dbReference type="AlphaFoldDB" id="A0AAN6WHF3"/>
<keyword evidence="4" id="KW-1185">Reference proteome</keyword>
<dbReference type="EMBL" id="MU866084">
    <property type="protein sequence ID" value="KAK4181678.1"/>
    <property type="molecule type" value="Genomic_DNA"/>
</dbReference>
<comment type="caution">
    <text evidence="3">The sequence shown here is derived from an EMBL/GenBank/DDBJ whole genome shotgun (WGS) entry which is preliminary data.</text>
</comment>
<feature type="region of interest" description="Disordered" evidence="1">
    <location>
        <begin position="256"/>
        <end position="287"/>
    </location>
</feature>
<feature type="region of interest" description="Disordered" evidence="1">
    <location>
        <begin position="1"/>
        <end position="20"/>
    </location>
</feature>
<keyword evidence="2" id="KW-1133">Transmembrane helix</keyword>
<feature type="compositionally biased region" description="Polar residues" evidence="1">
    <location>
        <begin position="51"/>
        <end position="62"/>
    </location>
</feature>